<sequence>MGGVTNRQPPTQLCFFPSDEELVAHFLYHKAAVLHRELSHP</sequence>
<dbReference type="AlphaFoldDB" id="A0A9E7FBU7"/>
<name>A0A9E7FBU7_9LILI</name>
<keyword evidence="2" id="KW-1185">Reference proteome</keyword>
<organism evidence="1 2">
    <name type="scientific">Musa troglodytarum</name>
    <name type="common">fe'i banana</name>
    <dbReference type="NCBI Taxonomy" id="320322"/>
    <lineage>
        <taxon>Eukaryota</taxon>
        <taxon>Viridiplantae</taxon>
        <taxon>Streptophyta</taxon>
        <taxon>Embryophyta</taxon>
        <taxon>Tracheophyta</taxon>
        <taxon>Spermatophyta</taxon>
        <taxon>Magnoliopsida</taxon>
        <taxon>Liliopsida</taxon>
        <taxon>Zingiberales</taxon>
        <taxon>Musaceae</taxon>
        <taxon>Musa</taxon>
    </lineage>
</organism>
<accession>A0A9E7FBU7</accession>
<reference evidence="1" key="1">
    <citation type="submission" date="2022-05" db="EMBL/GenBank/DDBJ databases">
        <title>The Musa troglodytarum L. genome provides insights into the mechanism of non-climacteric behaviour and enrichment of carotenoids.</title>
        <authorList>
            <person name="Wang J."/>
        </authorList>
    </citation>
    <scope>NUCLEOTIDE SEQUENCE</scope>
    <source>
        <tissue evidence="1">Leaf</tissue>
    </source>
</reference>
<evidence type="ECO:0008006" key="3">
    <source>
        <dbReference type="Google" id="ProtNLM"/>
    </source>
</evidence>
<proteinExistence type="predicted"/>
<protein>
    <recommendedName>
        <fullName evidence="3">NAC domain-containing protein</fullName>
    </recommendedName>
</protein>
<dbReference type="Proteomes" id="UP001055439">
    <property type="component" value="Chromosome 3"/>
</dbReference>
<gene>
    <name evidence="1" type="ORF">MUK42_01883</name>
</gene>
<evidence type="ECO:0000313" key="1">
    <source>
        <dbReference type="EMBL" id="URD91506.1"/>
    </source>
</evidence>
<evidence type="ECO:0000313" key="2">
    <source>
        <dbReference type="Proteomes" id="UP001055439"/>
    </source>
</evidence>
<dbReference type="EMBL" id="CP097505">
    <property type="protein sequence ID" value="URD91506.1"/>
    <property type="molecule type" value="Genomic_DNA"/>
</dbReference>